<dbReference type="PROSITE" id="PS51892">
    <property type="entry name" value="SUBTILASE"/>
    <property type="match status" value="1"/>
</dbReference>
<evidence type="ECO:0000256" key="7">
    <source>
        <dbReference type="SAM" id="MobiDB-lite"/>
    </source>
</evidence>
<dbReference type="PANTHER" id="PTHR43806:SF65">
    <property type="entry name" value="SERINE PROTEASE APRX"/>
    <property type="match status" value="1"/>
</dbReference>
<dbReference type="Gene3D" id="3.50.30.30">
    <property type="match status" value="1"/>
</dbReference>
<dbReference type="InterPro" id="IPR015500">
    <property type="entry name" value="Peptidase_S8_subtilisin-rel"/>
</dbReference>
<dbReference type="PROSITE" id="PS00138">
    <property type="entry name" value="SUBTILASE_SER"/>
    <property type="match status" value="1"/>
</dbReference>
<protein>
    <submittedName>
        <fullName evidence="10">S8 family peptidase</fullName>
    </submittedName>
</protein>
<comment type="caution">
    <text evidence="10">The sequence shown here is derived from an EMBL/GenBank/DDBJ whole genome shotgun (WGS) entry which is preliminary data.</text>
</comment>
<name>A0ABW7SPB8_9ACTN</name>
<feature type="chain" id="PRO_5047503587" evidence="8">
    <location>
        <begin position="27"/>
        <end position="1353"/>
    </location>
</feature>
<evidence type="ECO:0000256" key="3">
    <source>
        <dbReference type="ARBA" id="ARBA00022801"/>
    </source>
</evidence>
<evidence type="ECO:0000256" key="2">
    <source>
        <dbReference type="ARBA" id="ARBA00022670"/>
    </source>
</evidence>
<dbReference type="InterPro" id="IPR023827">
    <property type="entry name" value="Peptidase_S8_Asp-AS"/>
</dbReference>
<dbReference type="Gene3D" id="3.40.50.200">
    <property type="entry name" value="Peptidase S8/S53 domain"/>
    <property type="match status" value="1"/>
</dbReference>
<dbReference type="InterPro" id="IPR023828">
    <property type="entry name" value="Peptidase_S8_Ser-AS"/>
</dbReference>
<comment type="similarity">
    <text evidence="1 5 6">Belongs to the peptidase S8 family.</text>
</comment>
<feature type="active site" description="Charge relay system" evidence="5">
    <location>
        <position position="272"/>
    </location>
</feature>
<dbReference type="PRINTS" id="PR00723">
    <property type="entry name" value="SUBTILISIN"/>
</dbReference>
<dbReference type="PROSITE" id="PS00136">
    <property type="entry name" value="SUBTILASE_ASP"/>
    <property type="match status" value="1"/>
</dbReference>
<reference evidence="10 11" key="1">
    <citation type="submission" date="2024-10" db="EMBL/GenBank/DDBJ databases">
        <title>The Natural Products Discovery Center: Release of the First 8490 Sequenced Strains for Exploring Actinobacteria Biosynthetic Diversity.</title>
        <authorList>
            <person name="Kalkreuter E."/>
            <person name="Kautsar S.A."/>
            <person name="Yang D."/>
            <person name="Bader C.D."/>
            <person name="Teijaro C.N."/>
            <person name="Fluegel L."/>
            <person name="Davis C.M."/>
            <person name="Simpson J.R."/>
            <person name="Lauterbach L."/>
            <person name="Steele A.D."/>
            <person name="Gui C."/>
            <person name="Meng S."/>
            <person name="Li G."/>
            <person name="Viehrig K."/>
            <person name="Ye F."/>
            <person name="Su P."/>
            <person name="Kiefer A.F."/>
            <person name="Nichols A."/>
            <person name="Cepeda A.J."/>
            <person name="Yan W."/>
            <person name="Fan B."/>
            <person name="Jiang Y."/>
            <person name="Adhikari A."/>
            <person name="Zheng C.-J."/>
            <person name="Schuster L."/>
            <person name="Cowan T.M."/>
            <person name="Smanski M.J."/>
            <person name="Chevrette M.G."/>
            <person name="De Carvalho L.P.S."/>
            <person name="Shen B."/>
        </authorList>
    </citation>
    <scope>NUCLEOTIDE SEQUENCE [LARGE SCALE GENOMIC DNA]</scope>
    <source>
        <strain evidence="10 11">NPDC021253</strain>
    </source>
</reference>
<evidence type="ECO:0000313" key="11">
    <source>
        <dbReference type="Proteomes" id="UP001611075"/>
    </source>
</evidence>
<dbReference type="PANTHER" id="PTHR43806">
    <property type="entry name" value="PEPTIDASE S8"/>
    <property type="match status" value="1"/>
</dbReference>
<keyword evidence="3 5" id="KW-0378">Hydrolase</keyword>
<evidence type="ECO:0000256" key="8">
    <source>
        <dbReference type="SAM" id="SignalP"/>
    </source>
</evidence>
<keyword evidence="4 5" id="KW-0720">Serine protease</keyword>
<dbReference type="SUPFAM" id="SSF110296">
    <property type="entry name" value="Oligoxyloglucan reducing end-specific cellobiohydrolase"/>
    <property type="match status" value="1"/>
</dbReference>
<feature type="active site" description="Charge relay system" evidence="5">
    <location>
        <position position="478"/>
    </location>
</feature>
<evidence type="ECO:0000259" key="9">
    <source>
        <dbReference type="Pfam" id="PF00082"/>
    </source>
</evidence>
<organism evidence="10 11">
    <name type="scientific">Micromonospora rubida</name>
    <dbReference type="NCBI Taxonomy" id="2697657"/>
    <lineage>
        <taxon>Bacteria</taxon>
        <taxon>Bacillati</taxon>
        <taxon>Actinomycetota</taxon>
        <taxon>Actinomycetes</taxon>
        <taxon>Micromonosporales</taxon>
        <taxon>Micromonosporaceae</taxon>
        <taxon>Micromonospora</taxon>
    </lineage>
</organism>
<feature type="signal peptide" evidence="8">
    <location>
        <begin position="1"/>
        <end position="26"/>
    </location>
</feature>
<dbReference type="RefSeq" id="WP_396679518.1">
    <property type="nucleotide sequence ID" value="NZ_JBIRPU010000008.1"/>
</dbReference>
<dbReference type="Pfam" id="PF00082">
    <property type="entry name" value="Peptidase_S8"/>
    <property type="match status" value="1"/>
</dbReference>
<feature type="region of interest" description="Disordered" evidence="7">
    <location>
        <begin position="28"/>
        <end position="67"/>
    </location>
</feature>
<dbReference type="InterPro" id="IPR050131">
    <property type="entry name" value="Peptidase_S8_subtilisin-like"/>
</dbReference>
<keyword evidence="2 5" id="KW-0645">Protease</keyword>
<evidence type="ECO:0000256" key="4">
    <source>
        <dbReference type="ARBA" id="ARBA00022825"/>
    </source>
</evidence>
<dbReference type="InterPro" id="IPR046450">
    <property type="entry name" value="PA_dom_sf"/>
</dbReference>
<keyword evidence="8" id="KW-0732">Signal</keyword>
<evidence type="ECO:0000256" key="1">
    <source>
        <dbReference type="ARBA" id="ARBA00011073"/>
    </source>
</evidence>
<feature type="active site" description="Charge relay system" evidence="5">
    <location>
        <position position="304"/>
    </location>
</feature>
<dbReference type="EMBL" id="JBIRPU010000008">
    <property type="protein sequence ID" value="MFI0793778.1"/>
    <property type="molecule type" value="Genomic_DNA"/>
</dbReference>
<feature type="compositionally biased region" description="Low complexity" evidence="7">
    <location>
        <begin position="32"/>
        <end position="61"/>
    </location>
</feature>
<sequence length="1353" mass="142181">MRVKPGSRRPLAVLATFVAMSTAAVAAPPPAAAGSPLALPAPAGSAQTPPTQTPPAQNANPIQLTGVGAGPHTVTLVTGDKVTLTSSGGPYAVDVEPAVRPDGKRPQFVTQSEPDGVYVLPTDAMPAVQAGRIDRELFDVKYLVEHGYADARTAKLPVIVQYAGDRAAKSVSAAAAALPASTPTHQLESIHGAALDVAKQQAGSFWTAVRGEVPKPGQPAAARTSGLGGGIAKLWLDRKATVNLDYNLSLIGAPQAWAAGHDGTGVKVAVLDTGIDATHPDLAGRIASSRSFVPGEDTGDGHGHGTHVAATVAGSGAASGNARKGVAPGAQLVIGKVLNAAGEGQDSWIIEGMEWAATSGAKVVSMSLGGTPTDGSDPMSEAVNELTASTGTLFVIAAGNAGAERTVGTPGAAAAALTVAATGQTDLLAGFSSQGPRLDGALKPDIAAPGIDIVAARAAGTTMGHPVDERYTSASGTSMATPHVAGAAAILAQQHPDWTAAQLKSALMSTSKDAGHTVYQQGAGRVDLARADRQGVFATTPNVDYGMLPVTQPGTASRQVSYANLTGEPVTLTLATTLANTKGTGIGDALRTEPTVTVPANGTATVTVTADLDKLGEGMYTGAVVATAGEVRLTTPVGLVREPEKFALTVRTIGRTGEPLHPVLHDVVDVADSRGRVLEAYAPEPGVIVQNVPAGTYSVAQIAYWVGDDSRVNNAWLFAPEVTVTGDTEVVVDARQARQITFNTPKPAQPLNNSGGESAYQRTDVGGQSYGFSPILGTRLGAWQHLWATPTKPVKVGQFRFRHQWTLGQSELAMRIRGGRGVDLHPIVPVRWETQTPDGGWMPYQFDSDGWIPFRTGDLPLVDAGRGRPEDLAGRDLRGRLALLETDYAPSGDPECYVPIAQVEAVRAAGAAGLVVFPSNPGCAAPLLIGQEQFKDPRPANIANVSLSTKEGLMLRNRLAGQQVTIRTAATPETPYTYTLNPYEEGRIPNSLRYTFTDRQLARINTSFHADQPTRMNDWRYTWKQDDLVMLVTGTAMGEMAFTAPRSRVEYVGPLRPDVIHEKGVATRGSDSQHATRFFTAVHDRPTTTDQHWFAGPHTPGPYTTGDDVYDVVDRYGPSTTTAVSFCMTCRQGNGLVVRPVDASANRGDRQMHIGPADREMRLSKDGVDITPAQLGIIRVFPLSDGPGKYRLTSQDANNSSAWTFTSAPPTKAAIPPGHTCLPEGFSPGHCRPEPLVYASYDLGTTIDLKNTVSAQGRHTFRVNAFHERSGEAMPAITGLKLWKSTNGGKTWEAVNVKRDRAGSYVATTSYGHAAGKKVSLKVEAWDTAGNRLEQTTLGAFTLRTTGHRNLTR</sequence>
<keyword evidence="11" id="KW-1185">Reference proteome</keyword>
<feature type="domain" description="Peptidase S8/S53" evidence="9">
    <location>
        <begin position="263"/>
        <end position="524"/>
    </location>
</feature>
<evidence type="ECO:0000313" key="10">
    <source>
        <dbReference type="EMBL" id="MFI0793778.1"/>
    </source>
</evidence>
<dbReference type="Proteomes" id="UP001611075">
    <property type="component" value="Unassembled WGS sequence"/>
</dbReference>
<dbReference type="SUPFAM" id="SSF52025">
    <property type="entry name" value="PA domain"/>
    <property type="match status" value="1"/>
</dbReference>
<dbReference type="InterPro" id="IPR036852">
    <property type="entry name" value="Peptidase_S8/S53_dom_sf"/>
</dbReference>
<dbReference type="InterPro" id="IPR000209">
    <property type="entry name" value="Peptidase_S8/S53_dom"/>
</dbReference>
<dbReference type="SUPFAM" id="SSF52743">
    <property type="entry name" value="Subtilisin-like"/>
    <property type="match status" value="1"/>
</dbReference>
<evidence type="ECO:0000256" key="5">
    <source>
        <dbReference type="PROSITE-ProRule" id="PRU01240"/>
    </source>
</evidence>
<evidence type="ECO:0000256" key="6">
    <source>
        <dbReference type="RuleBase" id="RU003355"/>
    </source>
</evidence>
<proteinExistence type="inferred from homology"/>
<gene>
    <name evidence="10" type="ORF">ACH4OY_13960</name>
</gene>
<accession>A0ABW7SPB8</accession>